<reference evidence="2" key="1">
    <citation type="journal article" date="2023" name="Genome Biol. Evol.">
        <title>First Whole Genome Sequence and Flow Cytometry Genome Size Data for the Lichen-Forming Fungus Ramalina farinacea (Ascomycota).</title>
        <authorList>
            <person name="Llewellyn T."/>
            <person name="Mian S."/>
            <person name="Hill R."/>
            <person name="Leitch I.J."/>
            <person name="Gaya E."/>
        </authorList>
    </citation>
    <scope>NUCLEOTIDE SEQUENCE</scope>
    <source>
        <strain evidence="2">LIQ254RAFAR</strain>
    </source>
</reference>
<feature type="region of interest" description="Disordered" evidence="1">
    <location>
        <begin position="1"/>
        <end position="32"/>
    </location>
</feature>
<dbReference type="EMBL" id="JAPUFD010000018">
    <property type="protein sequence ID" value="MDI1492294.1"/>
    <property type="molecule type" value="Genomic_DNA"/>
</dbReference>
<feature type="compositionally biased region" description="Polar residues" evidence="1">
    <location>
        <begin position="13"/>
        <end position="22"/>
    </location>
</feature>
<comment type="caution">
    <text evidence="2">The sequence shown here is derived from an EMBL/GenBank/DDBJ whole genome shotgun (WGS) entry which is preliminary data.</text>
</comment>
<accession>A0AA43QV65</accession>
<feature type="region of interest" description="Disordered" evidence="1">
    <location>
        <begin position="220"/>
        <end position="244"/>
    </location>
</feature>
<protein>
    <submittedName>
        <fullName evidence="2">Uncharacterized protein</fullName>
    </submittedName>
</protein>
<evidence type="ECO:0000313" key="2">
    <source>
        <dbReference type="EMBL" id="MDI1492294.1"/>
    </source>
</evidence>
<name>A0AA43QV65_9LECA</name>
<dbReference type="AlphaFoldDB" id="A0AA43QV65"/>
<organism evidence="2 3">
    <name type="scientific">Ramalina farinacea</name>
    <dbReference type="NCBI Taxonomy" id="258253"/>
    <lineage>
        <taxon>Eukaryota</taxon>
        <taxon>Fungi</taxon>
        <taxon>Dikarya</taxon>
        <taxon>Ascomycota</taxon>
        <taxon>Pezizomycotina</taxon>
        <taxon>Lecanoromycetes</taxon>
        <taxon>OSLEUM clade</taxon>
        <taxon>Lecanoromycetidae</taxon>
        <taxon>Lecanorales</taxon>
        <taxon>Lecanorineae</taxon>
        <taxon>Ramalinaceae</taxon>
        <taxon>Ramalina</taxon>
    </lineage>
</organism>
<evidence type="ECO:0000313" key="3">
    <source>
        <dbReference type="Proteomes" id="UP001161017"/>
    </source>
</evidence>
<keyword evidence="3" id="KW-1185">Reference proteome</keyword>
<evidence type="ECO:0000256" key="1">
    <source>
        <dbReference type="SAM" id="MobiDB-lite"/>
    </source>
</evidence>
<sequence length="374" mass="41852">MDDSTPAAREDSSQLTQQSRPQTALEAVLSSPPDGAPPYIYLLHPERYTSLSSCRETTQYTIVSLIYAIPLAPENFTILNINPPQRQHLHYEVKFLSRHALRVRLGFSSITGFTENEREPPFPDDPTWPSPAVKEWLETGHCPEPHEDITALLQPDATPQIMRCGLEQRSGDFATWVNPQGRGGMEYQLVTDSDGNQGFEGFYNYDAAGHEYAKSRGEEFAASRATEEQGPSQDHIGAMRRRKPLWKQSTRGPFTHANMPPGVGAVPGQPAEETTYYELFEFQPGENLNFQFSDTENALFFFTDRGWGCLVKTRESMRVEWVGRFGGSQIMLQVRAKGSYGTGAGMEYIIVAGEALEKMKEAYYSGGKDAAKQE</sequence>
<dbReference type="Proteomes" id="UP001161017">
    <property type="component" value="Unassembled WGS sequence"/>
</dbReference>
<gene>
    <name evidence="2" type="ORF">OHK93_003506</name>
</gene>
<proteinExistence type="predicted"/>